<feature type="transmembrane region" description="Helical" evidence="2">
    <location>
        <begin position="96"/>
        <end position="119"/>
    </location>
</feature>
<protein>
    <recommendedName>
        <fullName evidence="6">Pumilio domain member 4</fullName>
    </recommendedName>
</protein>
<dbReference type="Proteomes" id="UP001642464">
    <property type="component" value="Unassembled WGS sequence"/>
</dbReference>
<comment type="caution">
    <text evidence="4">The sequence shown here is derived from an EMBL/GenBank/DDBJ whole genome shotgun (WGS) entry which is preliminary data.</text>
</comment>
<sequence length="1041" mass="115856">MVLAEAVAGAAAGAHALWEYNRDNFLYDRKMRQETELKILEWRASQSELWRDDVRDIIGLTQRKMDSYLIVSTLLLGMCLGLYTEGRLQPGTPPFLIHYYMLTLSAAFMYLLMSVWLAVHASIVAQCSAVRLLTQFVRLPIPTWQALQNMRTFACNYEKLDAKDMLRVPFTRNPSTKDSTSPTAAPHRSGRAGDVSSWSAGNFGPIDPWRLEENVEDRDLYELQQMPALRRRHVQLARRAARQFQSYDSFARVSMAFGTHQLMQAICYYCLGYVALQDGSPWASVGVLILMCVMTISLVQLDFEMSPKETAWARILIVAGPLCAGTATYTWSVFEVHARLVLAFLLPLTYAAHGLWLFFALVACGLEMQPKTGVILPQKFRAVLYMDVFGVLKHHKGPGVARPSRQRSSDSSMREQSRNLWELKREIQANMKLFQSESVKGAMDDVDRHRADRLVDRARKATKEKMTGSNISAISAPSLDEENFVLMKGYTDFGTEVEYLYNPKSGEARPFESEDKEEEQADVNVNAGAPSTGASGGSKRNTNGRGQKVRTMTEFDAKIEEYCVHRKQERAPLLPPEALQSTPSRILHHAKQHVITPVVTAVNAGILEVEDESEEEEFNLASCREGLQNPSGEMSSKDADFGHASFMKGDEDIVSGHDKIDSGKYPAQIFRTATLLMVLLWVIGLAVPFGVFREFLTKPLKIDLTVGTEKGEEEIEAVVGTSPNGLPELIPISRHRKDLHSLLKGRRVEVQWPSVALRPRTLSCDPSGSLLVVADDLAVYAGRVEGVDDTTKVTFDQVPPCVALEGQAVQDVSVACGHAGTAGVASEAESHCRVLVLHAKGRLLAECPLQETFRSFSDSAIQTRVAALPSSEPEEWQIQDKWLHHAKRGEGMERIKALAAKSECMMGDFREIGVGCVVAGTSEGRVVELRESHVKMHTLVPELPLEQRNKALRAGSLHFSSKGYVMVLRRETSSVQAFDAVQGTNKGEWRLPTDIELQRIEWLTLSGGGGRLFALGVRNRQTELYEFPLPTELQRAAGDLE</sequence>
<evidence type="ECO:0000256" key="1">
    <source>
        <dbReference type="SAM" id="MobiDB-lite"/>
    </source>
</evidence>
<evidence type="ECO:0000313" key="5">
    <source>
        <dbReference type="Proteomes" id="UP001642464"/>
    </source>
</evidence>
<feature type="transmembrane region" description="Helical" evidence="2">
    <location>
        <begin position="67"/>
        <end position="84"/>
    </location>
</feature>
<feature type="region of interest" description="Disordered" evidence="1">
    <location>
        <begin position="170"/>
        <end position="199"/>
    </location>
</feature>
<dbReference type="EMBL" id="CAXAMM010009125">
    <property type="protein sequence ID" value="CAK9019498.1"/>
    <property type="molecule type" value="Genomic_DNA"/>
</dbReference>
<keyword evidence="2" id="KW-0812">Transmembrane</keyword>
<evidence type="ECO:0000313" key="3">
    <source>
        <dbReference type="EMBL" id="CAK9019498.1"/>
    </source>
</evidence>
<keyword evidence="5" id="KW-1185">Reference proteome</keyword>
<feature type="transmembrane region" description="Helical" evidence="2">
    <location>
        <begin position="311"/>
        <end position="334"/>
    </location>
</feature>
<evidence type="ECO:0008006" key="6">
    <source>
        <dbReference type="Google" id="ProtNLM"/>
    </source>
</evidence>
<feature type="region of interest" description="Disordered" evidence="1">
    <location>
        <begin position="506"/>
        <end position="549"/>
    </location>
</feature>
<keyword evidence="2" id="KW-1133">Transmembrane helix</keyword>
<feature type="region of interest" description="Disordered" evidence="1">
    <location>
        <begin position="396"/>
        <end position="415"/>
    </location>
</feature>
<name>A0ABP0JZX8_9DINO</name>
<proteinExistence type="predicted"/>
<keyword evidence="2" id="KW-0472">Membrane</keyword>
<feature type="transmembrane region" description="Helical" evidence="2">
    <location>
        <begin position="340"/>
        <end position="366"/>
    </location>
</feature>
<dbReference type="EMBL" id="CAXAMM010009136">
    <property type="protein sequence ID" value="CAK9019522.1"/>
    <property type="molecule type" value="Genomic_DNA"/>
</dbReference>
<accession>A0ABP0JZX8</accession>
<feature type="compositionally biased region" description="Polar residues" evidence="1">
    <location>
        <begin position="172"/>
        <end position="183"/>
    </location>
</feature>
<evidence type="ECO:0000313" key="4">
    <source>
        <dbReference type="EMBL" id="CAK9019522.1"/>
    </source>
</evidence>
<feature type="transmembrane region" description="Helical" evidence="2">
    <location>
        <begin position="282"/>
        <end position="299"/>
    </location>
</feature>
<evidence type="ECO:0000256" key="2">
    <source>
        <dbReference type="SAM" id="Phobius"/>
    </source>
</evidence>
<reference evidence="4 5" key="1">
    <citation type="submission" date="2024-02" db="EMBL/GenBank/DDBJ databases">
        <authorList>
            <person name="Chen Y."/>
            <person name="Shah S."/>
            <person name="Dougan E. K."/>
            <person name="Thang M."/>
            <person name="Chan C."/>
        </authorList>
    </citation>
    <scope>NUCLEOTIDE SEQUENCE [LARGE SCALE GENOMIC DNA]</scope>
</reference>
<gene>
    <name evidence="3" type="ORF">SCF082_LOCUS14541</name>
    <name evidence="4" type="ORF">SCF082_LOCUS14559</name>
</gene>
<organism evidence="4 5">
    <name type="scientific">Durusdinium trenchii</name>
    <dbReference type="NCBI Taxonomy" id="1381693"/>
    <lineage>
        <taxon>Eukaryota</taxon>
        <taxon>Sar</taxon>
        <taxon>Alveolata</taxon>
        <taxon>Dinophyceae</taxon>
        <taxon>Suessiales</taxon>
        <taxon>Symbiodiniaceae</taxon>
        <taxon>Durusdinium</taxon>
    </lineage>
</organism>